<dbReference type="OrthoDB" id="418748at2759"/>
<reference evidence="1 2" key="1">
    <citation type="submission" date="2020-04" db="EMBL/GenBank/DDBJ databases">
        <authorList>
            <person name="Wallbank WR R."/>
            <person name="Pardo Diaz C."/>
            <person name="Kozak K."/>
            <person name="Martin S."/>
            <person name="Jiggins C."/>
            <person name="Moest M."/>
            <person name="Warren A I."/>
            <person name="Byers J.R.P. K."/>
            <person name="Montejo-Kovacevich G."/>
            <person name="Yen C E."/>
        </authorList>
    </citation>
    <scope>NUCLEOTIDE SEQUENCE [LARGE SCALE GENOMIC DNA]</scope>
</reference>
<dbReference type="Proteomes" id="UP000494106">
    <property type="component" value="Unassembled WGS sequence"/>
</dbReference>
<proteinExistence type="predicted"/>
<sequence>MRHHISKVANCKVIPGESLTTWWCLLDEARSREFASAIGDKCVDTKGVSVQEYWNKIQAANLSAAKALLGVSKEGRKCGKETWWWNNIFQLGSDHLQPLYEKLESTEGQKLIYKLARSKIKAAQDISKYRRVKDLGDDLLCEDLAVKERLRSYFNELLNKQHKAVQPRDLPRN</sequence>
<evidence type="ECO:0000313" key="1">
    <source>
        <dbReference type="EMBL" id="CAB3225881.1"/>
    </source>
</evidence>
<dbReference type="AlphaFoldDB" id="A0A8S0Z1H3"/>
<gene>
    <name evidence="1" type="ORF">APLA_LOCUS2630</name>
</gene>
<comment type="caution">
    <text evidence="1">The sequence shown here is derived from an EMBL/GenBank/DDBJ whole genome shotgun (WGS) entry which is preliminary data.</text>
</comment>
<dbReference type="EMBL" id="CADEBC010000208">
    <property type="protein sequence ID" value="CAB3225881.1"/>
    <property type="molecule type" value="Genomic_DNA"/>
</dbReference>
<organism evidence="1 2">
    <name type="scientific">Arctia plantaginis</name>
    <name type="common">Wood tiger moth</name>
    <name type="synonym">Phalaena plantaginis</name>
    <dbReference type="NCBI Taxonomy" id="874455"/>
    <lineage>
        <taxon>Eukaryota</taxon>
        <taxon>Metazoa</taxon>
        <taxon>Ecdysozoa</taxon>
        <taxon>Arthropoda</taxon>
        <taxon>Hexapoda</taxon>
        <taxon>Insecta</taxon>
        <taxon>Pterygota</taxon>
        <taxon>Neoptera</taxon>
        <taxon>Endopterygota</taxon>
        <taxon>Lepidoptera</taxon>
        <taxon>Glossata</taxon>
        <taxon>Ditrysia</taxon>
        <taxon>Noctuoidea</taxon>
        <taxon>Erebidae</taxon>
        <taxon>Arctiinae</taxon>
        <taxon>Arctia</taxon>
    </lineage>
</organism>
<keyword evidence="2" id="KW-1185">Reference proteome</keyword>
<evidence type="ECO:0000313" key="2">
    <source>
        <dbReference type="Proteomes" id="UP000494106"/>
    </source>
</evidence>
<protein>
    <submittedName>
        <fullName evidence="1">Uncharacterized protein</fullName>
    </submittedName>
</protein>
<accession>A0A8S0Z1H3</accession>
<name>A0A8S0Z1H3_ARCPL</name>